<feature type="transmembrane region" description="Helical" evidence="2">
    <location>
        <begin position="132"/>
        <end position="152"/>
    </location>
</feature>
<reference evidence="3 4" key="1">
    <citation type="journal article" date="2018" name="Sci. Rep.">
        <title>Genomic diversity and distribution of Bifidobacterium longum subsp. longum across the human lifespan.</title>
        <authorList>
            <person name="Odamaki T."/>
            <person name="Bottacini F."/>
            <person name="Kato K."/>
            <person name="Mitsuyama E."/>
            <person name="Yoshida K."/>
            <person name="Horigome A."/>
            <person name="Xiao J.Z."/>
            <person name="van Sinderen D."/>
        </authorList>
    </citation>
    <scope>NUCLEOTIDE SEQUENCE [LARGE SCALE GENOMIC DNA]</scope>
    <source>
        <strain evidence="3 4">MCC10004</strain>
    </source>
</reference>
<evidence type="ECO:0000256" key="2">
    <source>
        <dbReference type="SAM" id="Phobius"/>
    </source>
</evidence>
<feature type="region of interest" description="Disordered" evidence="1">
    <location>
        <begin position="1"/>
        <end position="44"/>
    </location>
</feature>
<comment type="caution">
    <text evidence="3">The sequence shown here is derived from an EMBL/GenBank/DDBJ whole genome shotgun (WGS) entry which is preliminary data.</text>
</comment>
<dbReference type="EMBL" id="SHPO01000019">
    <property type="protein sequence ID" value="TCD78078.1"/>
    <property type="molecule type" value="Genomic_DNA"/>
</dbReference>
<keyword evidence="2" id="KW-0472">Membrane</keyword>
<evidence type="ECO:0000256" key="1">
    <source>
        <dbReference type="SAM" id="MobiDB-lite"/>
    </source>
</evidence>
<keyword evidence="2" id="KW-0812">Transmembrane</keyword>
<evidence type="ECO:0000313" key="4">
    <source>
        <dbReference type="Proteomes" id="UP000293475"/>
    </source>
</evidence>
<evidence type="ECO:0000313" key="3">
    <source>
        <dbReference type="EMBL" id="TCD78078.1"/>
    </source>
</evidence>
<protein>
    <submittedName>
        <fullName evidence="3">Uncharacterized protein</fullName>
    </submittedName>
</protein>
<feature type="transmembrane region" description="Helical" evidence="2">
    <location>
        <begin position="195"/>
        <end position="212"/>
    </location>
</feature>
<feature type="transmembrane region" description="Helical" evidence="2">
    <location>
        <begin position="158"/>
        <end position="183"/>
    </location>
</feature>
<feature type="transmembrane region" description="Helical" evidence="2">
    <location>
        <begin position="100"/>
        <end position="120"/>
    </location>
</feature>
<dbReference type="Proteomes" id="UP000293475">
    <property type="component" value="Unassembled WGS sequence"/>
</dbReference>
<feature type="transmembrane region" description="Helical" evidence="2">
    <location>
        <begin position="57"/>
        <end position="80"/>
    </location>
</feature>
<proteinExistence type="predicted"/>
<keyword evidence="2" id="KW-1133">Transmembrane helix</keyword>
<accession>A0A4R0SB61</accession>
<gene>
    <name evidence="3" type="ORF">MCC10004_0974</name>
</gene>
<name>A0A4R0SB61_BIFLL</name>
<dbReference type="AlphaFoldDB" id="A0A4R0SB61"/>
<organism evidence="3 4">
    <name type="scientific">Bifidobacterium longum subsp. longum</name>
    <dbReference type="NCBI Taxonomy" id="1679"/>
    <lineage>
        <taxon>Bacteria</taxon>
        <taxon>Bacillati</taxon>
        <taxon>Actinomycetota</taxon>
        <taxon>Actinomycetes</taxon>
        <taxon>Bifidobacteriales</taxon>
        <taxon>Bifidobacteriaceae</taxon>
        <taxon>Bifidobacterium</taxon>
    </lineage>
</organism>
<sequence length="213" mass="22551">MNRNVPEPGNPVIVRKRNKKNDPGTGSGKTGMGTTNGRSKGMEQEHGTDAAAICKGVLLRIGMAAAMSTAVLGFLSYHVLPRLRKTDYLRMVSDADAQTALTLAPLVLLAICCLCVYPLIGHGKRSRADAAAVACTVASFVLLGAGMVNMAVEKTMTPLLAVSVFLFCLMLAHTMLAGMKTALEWVGHGDKTDPARLTFIWGVIVFAAGLIVH</sequence>